<dbReference type="Proteomes" id="UP001158045">
    <property type="component" value="Unassembled WGS sequence"/>
</dbReference>
<accession>A0ABT6NC90</accession>
<dbReference type="EMBL" id="JARYZI010000004">
    <property type="protein sequence ID" value="MDH8678021.1"/>
    <property type="molecule type" value="Genomic_DNA"/>
</dbReference>
<keyword evidence="2" id="KW-1185">Reference proteome</keyword>
<name>A0ABT6NC90_9FIRM</name>
<sequence length="51" mass="5986">MRNFKEKLEAHVAQVIEKVVLSYTDNYDNGSFLLIDDIPYPEELIILETEE</sequence>
<gene>
    <name evidence="1" type="ORF">QE109_07665</name>
</gene>
<dbReference type="RefSeq" id="WP_281093851.1">
    <property type="nucleotide sequence ID" value="NZ_JARYZI010000004.1"/>
</dbReference>
<reference evidence="1 2" key="1">
    <citation type="submission" date="2023-04" db="EMBL/GenBank/DDBJ databases">
        <title>Fusibacter bizertensis strain WBS, isolated from littoral bottom sediments of the Arctic seas - biochemical and genomic analysis.</title>
        <authorList>
            <person name="Brioukhanov A.L."/>
        </authorList>
    </citation>
    <scope>NUCLEOTIDE SEQUENCE [LARGE SCALE GENOMIC DNA]</scope>
    <source>
        <strain evidence="1 2">WBS</strain>
    </source>
</reference>
<comment type="caution">
    <text evidence="1">The sequence shown here is derived from an EMBL/GenBank/DDBJ whole genome shotgun (WGS) entry which is preliminary data.</text>
</comment>
<proteinExistence type="predicted"/>
<protein>
    <submittedName>
        <fullName evidence="1">Uncharacterized protein</fullName>
    </submittedName>
</protein>
<evidence type="ECO:0000313" key="1">
    <source>
        <dbReference type="EMBL" id="MDH8678021.1"/>
    </source>
</evidence>
<organism evidence="1 2">
    <name type="scientific">Fusibacter bizertensis</name>
    <dbReference type="NCBI Taxonomy" id="1488331"/>
    <lineage>
        <taxon>Bacteria</taxon>
        <taxon>Bacillati</taxon>
        <taxon>Bacillota</taxon>
        <taxon>Clostridia</taxon>
        <taxon>Eubacteriales</taxon>
        <taxon>Eubacteriales Family XII. Incertae Sedis</taxon>
        <taxon>Fusibacter</taxon>
    </lineage>
</organism>
<evidence type="ECO:0000313" key="2">
    <source>
        <dbReference type="Proteomes" id="UP001158045"/>
    </source>
</evidence>